<evidence type="ECO:0000256" key="2">
    <source>
        <dbReference type="ARBA" id="ARBA00007779"/>
    </source>
</evidence>
<keyword evidence="4 8" id="KW-0812">Transmembrane</keyword>
<evidence type="ECO:0000256" key="6">
    <source>
        <dbReference type="ARBA" id="ARBA00023136"/>
    </source>
</evidence>
<evidence type="ECO:0000256" key="3">
    <source>
        <dbReference type="ARBA" id="ARBA00022448"/>
    </source>
</evidence>
<comment type="subcellular location">
    <subcellularLocation>
        <location evidence="1">Membrane</location>
        <topology evidence="1">Multi-pass membrane protein</topology>
    </subcellularLocation>
</comment>
<evidence type="ECO:0000313" key="12">
    <source>
        <dbReference type="EMBL" id="THG97536.1"/>
    </source>
</evidence>
<feature type="transmembrane region" description="Helical" evidence="8">
    <location>
        <begin position="376"/>
        <end position="401"/>
    </location>
</feature>
<feature type="compositionally biased region" description="Polar residues" evidence="7">
    <location>
        <begin position="888"/>
        <end position="903"/>
    </location>
</feature>
<dbReference type="GO" id="GO:0005886">
    <property type="term" value="C:plasma membrane"/>
    <property type="evidence" value="ECO:0007669"/>
    <property type="project" value="TreeGrafter"/>
</dbReference>
<evidence type="ECO:0008006" key="14">
    <source>
        <dbReference type="Google" id="ProtNLM"/>
    </source>
</evidence>
<dbReference type="AlphaFoldDB" id="A0A4S4KHT0"/>
<feature type="region of interest" description="Disordered" evidence="7">
    <location>
        <begin position="888"/>
        <end position="961"/>
    </location>
</feature>
<comment type="similarity">
    <text evidence="2">Belongs to the CSC1 (TC 1.A.17) family.</text>
</comment>
<organism evidence="12 13">
    <name type="scientific">Hermanssonia centrifuga</name>
    <dbReference type="NCBI Taxonomy" id="98765"/>
    <lineage>
        <taxon>Eukaryota</taxon>
        <taxon>Fungi</taxon>
        <taxon>Dikarya</taxon>
        <taxon>Basidiomycota</taxon>
        <taxon>Agaricomycotina</taxon>
        <taxon>Agaricomycetes</taxon>
        <taxon>Polyporales</taxon>
        <taxon>Meruliaceae</taxon>
        <taxon>Hermanssonia</taxon>
    </lineage>
</organism>
<feature type="transmembrane region" description="Helical" evidence="8">
    <location>
        <begin position="154"/>
        <end position="174"/>
    </location>
</feature>
<dbReference type="InterPro" id="IPR032880">
    <property type="entry name" value="CSC1/OSCA1-like_N"/>
</dbReference>
<reference evidence="12 13" key="1">
    <citation type="submission" date="2019-02" db="EMBL/GenBank/DDBJ databases">
        <title>Genome sequencing of the rare red list fungi Phlebia centrifuga.</title>
        <authorList>
            <person name="Buettner E."/>
            <person name="Kellner H."/>
        </authorList>
    </citation>
    <scope>NUCLEOTIDE SEQUENCE [LARGE SCALE GENOMIC DNA]</scope>
    <source>
        <strain evidence="12 13">DSM 108282</strain>
    </source>
</reference>
<gene>
    <name evidence="12" type="ORF">EW026_g4481</name>
</gene>
<feature type="domain" description="CSC1/OSCA1-like 7TM region" evidence="9">
    <location>
        <begin position="373"/>
        <end position="655"/>
    </location>
</feature>
<evidence type="ECO:0000259" key="9">
    <source>
        <dbReference type="Pfam" id="PF02714"/>
    </source>
</evidence>
<keyword evidence="6 8" id="KW-0472">Membrane</keyword>
<keyword evidence="5 8" id="KW-1133">Transmembrane helix</keyword>
<evidence type="ECO:0000259" key="10">
    <source>
        <dbReference type="Pfam" id="PF13967"/>
    </source>
</evidence>
<evidence type="ECO:0000256" key="1">
    <source>
        <dbReference type="ARBA" id="ARBA00004141"/>
    </source>
</evidence>
<dbReference type="InterPro" id="IPR003864">
    <property type="entry name" value="CSC1/OSCA1-like_7TM"/>
</dbReference>
<dbReference type="Pfam" id="PF14703">
    <property type="entry name" value="PHM7_cyt"/>
    <property type="match status" value="1"/>
</dbReference>
<dbReference type="InterPro" id="IPR027815">
    <property type="entry name" value="CSC1/OSCA1-like_cyt"/>
</dbReference>
<evidence type="ECO:0000256" key="4">
    <source>
        <dbReference type="ARBA" id="ARBA00022692"/>
    </source>
</evidence>
<feature type="transmembrane region" description="Helical" evidence="8">
    <location>
        <begin position="664"/>
        <end position="684"/>
    </location>
</feature>
<dbReference type="PANTHER" id="PTHR13018">
    <property type="entry name" value="PROBABLE MEMBRANE PROTEIN DUF221-RELATED"/>
    <property type="match status" value="1"/>
</dbReference>
<sequence>MSGKFGDLIDQSASLRTLAPAAVGSQVALMSLISQAFTIIIFNVLRPRNKIVYEPKVKYHVGDKQPPRISDSIFGWVSPLLHTKEPMLVDKIGLDAAVYLRFLRMMRYLFSSVALLTCAVLIPVNIVYNLRHVPKTNRDALSFLTIRDVSGNLLYIHVAASYLINFLVMGFVWFNWRAVLRLRSEWFRSPEYVNSFYARTLMVMQVPKKYQSDEGIRAIFESVQVPYPTTSVHIGRKVGRLSELIELHNDTVKDLESVLVKYMKDGKIAKERPMKRLGGFMCFGGQKVDAIDFYTAKLQRTERAVEEYRNQIDTNKPENYGFASMASVPYAHIVGNMLRAKRIKGASITLAPNPKDIVWENLNKSKADIVQKKTTGWIFLCVVCFFNTIPLFFISILANLASLTSFVPFLQNWSSTSPGSFTFISGVLPPAVSALFGFFLPILMRWLSQYQGATTHSRLDRAVIARYFAFLVISQLVVFTLIGVMFNCVKEIVAQIGQHSSIHKILDNLDTLPGTINRTYIDQASYWLTYFPLRGFLVLFDLAQIINLAWISFKKHLFGRTPREIREWTQPPDFQYAIYYSNILFMGTVGLVFAPLAPLVVVAAAIVFWLSSWVYKYQLMFVFVSRVETGGRLWNVVINRLLTSVILMQLLMVLTIGLQHNFKSLSWIATIPPILIIFGFKTYCNRTFNTAFSFYIPTADELQAAQVHSQRADNAGNRLEKRFGHPALHQELYTPMVHANMTSLLPDVYKGKIGNTQTKLGEYGGDQFDAHVVAGGIKIAGIEENALEYDPAMYQRDRGELDWDARSVSSANLLGPTKSEYGPADRMSPAPSKMMGYDRYLAQGPQPEIEMSRLNIDRVPLLTAQQNPGYFDPMGSRSNMSLLSTPGAQYSPHASPTLDSPTQIPAVPPMQPTQDYRQASLHRPYPSSNQSQGQAAMGYPPQPPQGQDMNMAGRGAFRGGY</sequence>
<feature type="transmembrane region" description="Helical" evidence="8">
    <location>
        <begin position="535"/>
        <end position="553"/>
    </location>
</feature>
<keyword evidence="3" id="KW-0813">Transport</keyword>
<dbReference type="GO" id="GO:0005227">
    <property type="term" value="F:calcium-activated cation channel activity"/>
    <property type="evidence" value="ECO:0007669"/>
    <property type="project" value="InterPro"/>
</dbReference>
<keyword evidence="13" id="KW-1185">Reference proteome</keyword>
<feature type="domain" description="CSC1/OSCA1-like cytosolic" evidence="11">
    <location>
        <begin position="198"/>
        <end position="361"/>
    </location>
</feature>
<proteinExistence type="inferred from homology"/>
<feature type="transmembrane region" description="Helical" evidence="8">
    <location>
        <begin position="421"/>
        <end position="443"/>
    </location>
</feature>
<feature type="transmembrane region" description="Helical" evidence="8">
    <location>
        <begin position="464"/>
        <end position="486"/>
    </location>
</feature>
<protein>
    <recommendedName>
        <fullName evidence="14">DUF221-domain-containing protein</fullName>
    </recommendedName>
</protein>
<feature type="transmembrane region" description="Helical" evidence="8">
    <location>
        <begin position="108"/>
        <end position="128"/>
    </location>
</feature>
<dbReference type="PANTHER" id="PTHR13018:SF149">
    <property type="entry name" value="DOMAIN PROTEIN, PUTATIVE (AFU_ORTHOLOGUE AFUA_3G11660)-RELATED"/>
    <property type="match status" value="1"/>
</dbReference>
<evidence type="ECO:0000256" key="5">
    <source>
        <dbReference type="ARBA" id="ARBA00022989"/>
    </source>
</evidence>
<evidence type="ECO:0000256" key="7">
    <source>
        <dbReference type="SAM" id="MobiDB-lite"/>
    </source>
</evidence>
<evidence type="ECO:0000256" key="8">
    <source>
        <dbReference type="SAM" id="Phobius"/>
    </source>
</evidence>
<feature type="transmembrane region" description="Helical" evidence="8">
    <location>
        <begin position="599"/>
        <end position="617"/>
    </location>
</feature>
<feature type="transmembrane region" description="Helical" evidence="8">
    <location>
        <begin position="637"/>
        <end position="658"/>
    </location>
</feature>
<dbReference type="InterPro" id="IPR045122">
    <property type="entry name" value="Csc1-like"/>
</dbReference>
<feature type="domain" description="CSC1/OSCA1-like N-terminal transmembrane" evidence="10">
    <location>
        <begin position="29"/>
        <end position="174"/>
    </location>
</feature>
<evidence type="ECO:0000313" key="13">
    <source>
        <dbReference type="Proteomes" id="UP000309038"/>
    </source>
</evidence>
<dbReference type="Pfam" id="PF13967">
    <property type="entry name" value="RSN1_TM"/>
    <property type="match status" value="1"/>
</dbReference>
<dbReference type="EMBL" id="SGPJ01000162">
    <property type="protein sequence ID" value="THG97536.1"/>
    <property type="molecule type" value="Genomic_DNA"/>
</dbReference>
<accession>A0A4S4KHT0</accession>
<dbReference type="Pfam" id="PF02714">
    <property type="entry name" value="RSN1_7TM"/>
    <property type="match status" value="1"/>
</dbReference>
<feature type="transmembrane region" description="Helical" evidence="8">
    <location>
        <begin position="27"/>
        <end position="45"/>
    </location>
</feature>
<dbReference type="Proteomes" id="UP000309038">
    <property type="component" value="Unassembled WGS sequence"/>
</dbReference>
<comment type="caution">
    <text evidence="12">The sequence shown here is derived from an EMBL/GenBank/DDBJ whole genome shotgun (WGS) entry which is preliminary data.</text>
</comment>
<evidence type="ECO:0000259" key="11">
    <source>
        <dbReference type="Pfam" id="PF14703"/>
    </source>
</evidence>
<name>A0A4S4KHT0_9APHY</name>